<dbReference type="Proteomes" id="UP000800082">
    <property type="component" value="Unassembled WGS sequence"/>
</dbReference>
<dbReference type="CDD" id="cd20335">
    <property type="entry name" value="BRcat_RBR"/>
    <property type="match status" value="1"/>
</dbReference>
<feature type="compositionally biased region" description="Basic and acidic residues" evidence="9">
    <location>
        <begin position="56"/>
        <end position="69"/>
    </location>
</feature>
<keyword evidence="12" id="KW-1185">Reference proteome</keyword>
<evidence type="ECO:0000256" key="2">
    <source>
        <dbReference type="ARBA" id="ARBA00012251"/>
    </source>
</evidence>
<protein>
    <recommendedName>
        <fullName evidence="2">RBR-type E3 ubiquitin transferase</fullName>
        <ecNumber evidence="2">2.3.2.31</ecNumber>
    </recommendedName>
</protein>
<evidence type="ECO:0000256" key="7">
    <source>
        <dbReference type="ARBA" id="ARBA00022786"/>
    </source>
</evidence>
<evidence type="ECO:0000256" key="4">
    <source>
        <dbReference type="ARBA" id="ARBA00022723"/>
    </source>
</evidence>
<dbReference type="GO" id="GO:0008270">
    <property type="term" value="F:zinc ion binding"/>
    <property type="evidence" value="ECO:0007669"/>
    <property type="project" value="UniProtKB-KW"/>
</dbReference>
<keyword evidence="7" id="KW-0833">Ubl conjugation pathway</keyword>
<evidence type="ECO:0000313" key="12">
    <source>
        <dbReference type="Proteomes" id="UP000800082"/>
    </source>
</evidence>
<feature type="region of interest" description="Disordered" evidence="9">
    <location>
        <begin position="1"/>
        <end position="25"/>
    </location>
</feature>
<evidence type="ECO:0000313" key="11">
    <source>
        <dbReference type="EMBL" id="KAF1933454.1"/>
    </source>
</evidence>
<keyword evidence="4" id="KW-0479">Metal-binding</keyword>
<evidence type="ECO:0000256" key="1">
    <source>
        <dbReference type="ARBA" id="ARBA00001798"/>
    </source>
</evidence>
<name>A0A6A5S200_9PLEO</name>
<dbReference type="PROSITE" id="PS00518">
    <property type="entry name" value="ZF_RING_1"/>
    <property type="match status" value="1"/>
</dbReference>
<dbReference type="GO" id="GO:0061630">
    <property type="term" value="F:ubiquitin protein ligase activity"/>
    <property type="evidence" value="ECO:0007669"/>
    <property type="project" value="UniProtKB-EC"/>
</dbReference>
<dbReference type="InterPro" id="IPR017907">
    <property type="entry name" value="Znf_RING_CS"/>
</dbReference>
<dbReference type="AlphaFoldDB" id="A0A6A5S200"/>
<gene>
    <name evidence="11" type="ORF">M421DRAFT_197634</name>
</gene>
<dbReference type="GO" id="GO:0016567">
    <property type="term" value="P:protein ubiquitination"/>
    <property type="evidence" value="ECO:0007669"/>
    <property type="project" value="InterPro"/>
</dbReference>
<keyword evidence="6" id="KW-0863">Zinc-finger</keyword>
<evidence type="ECO:0000256" key="8">
    <source>
        <dbReference type="ARBA" id="ARBA00022833"/>
    </source>
</evidence>
<dbReference type="InterPro" id="IPR002867">
    <property type="entry name" value="IBR_dom"/>
</dbReference>
<dbReference type="InterPro" id="IPR044066">
    <property type="entry name" value="TRIAD_supradom"/>
</dbReference>
<dbReference type="EMBL" id="ML978957">
    <property type="protein sequence ID" value="KAF1933454.1"/>
    <property type="molecule type" value="Genomic_DNA"/>
</dbReference>
<sequence length="424" mass="46462">MAPSTRLGVGTRLSARPGRRMDPRQVMTTVRPGSARDPIVLEDTSLLEASAAHPTKPREKATTGPARDARGRFIKSEVSSKSKAGRKKVAKTILPPKPEKQARPSKTECIICATEKPAKRSFTASDMEADCQHFEQVCNICIQRQIKTKVSARELTEAHLPCMFPQCEAVLDHTALKKILPKALFETWDTAVTKFTLAADAAYIACLNPACGIYFSAEDCGSKHKFSSKSKSKSKQKETDIDKAACPYCEHEICLSCNRPWHSGSCNSVKRREDQQSERTIKRLGAKPCPKCGVNIQKNGGCDHMKCKRCRHNFCWECLGLYNGSPDIHAKTCSHHRPMIAHDLGNFVADNLTVAQINALIERARQDREAGRAPQPNLRLAPGVQLVNGAAVRPNPAVNAARQPGVFGAFIRDARADVADGAGE</sequence>
<dbReference type="Pfam" id="PF01485">
    <property type="entry name" value="IBR"/>
    <property type="match status" value="1"/>
</dbReference>
<dbReference type="Pfam" id="PF22191">
    <property type="entry name" value="IBR_1"/>
    <property type="match status" value="1"/>
</dbReference>
<dbReference type="OrthoDB" id="1431934at2759"/>
<dbReference type="SUPFAM" id="SSF57850">
    <property type="entry name" value="RING/U-box"/>
    <property type="match status" value="2"/>
</dbReference>
<dbReference type="InterPro" id="IPR013083">
    <property type="entry name" value="Znf_RING/FYVE/PHD"/>
</dbReference>
<dbReference type="RefSeq" id="XP_033453702.1">
    <property type="nucleotide sequence ID" value="XM_033588072.1"/>
</dbReference>
<dbReference type="Gene3D" id="3.30.40.10">
    <property type="entry name" value="Zinc/RING finger domain, C3HC4 (zinc finger)"/>
    <property type="match status" value="1"/>
</dbReference>
<evidence type="ECO:0000259" key="10">
    <source>
        <dbReference type="PROSITE" id="PS51873"/>
    </source>
</evidence>
<dbReference type="GeneID" id="54345719"/>
<dbReference type="InterPro" id="IPR031127">
    <property type="entry name" value="E3_UB_ligase_RBR"/>
</dbReference>
<keyword evidence="3" id="KW-0808">Transferase</keyword>
<accession>A0A6A5S200</accession>
<keyword evidence="8" id="KW-0862">Zinc</keyword>
<evidence type="ECO:0000256" key="5">
    <source>
        <dbReference type="ARBA" id="ARBA00022737"/>
    </source>
</evidence>
<organism evidence="11 12">
    <name type="scientific">Didymella exigua CBS 183.55</name>
    <dbReference type="NCBI Taxonomy" id="1150837"/>
    <lineage>
        <taxon>Eukaryota</taxon>
        <taxon>Fungi</taxon>
        <taxon>Dikarya</taxon>
        <taxon>Ascomycota</taxon>
        <taxon>Pezizomycotina</taxon>
        <taxon>Dothideomycetes</taxon>
        <taxon>Pleosporomycetidae</taxon>
        <taxon>Pleosporales</taxon>
        <taxon>Pleosporineae</taxon>
        <taxon>Didymellaceae</taxon>
        <taxon>Didymella</taxon>
    </lineage>
</organism>
<dbReference type="PROSITE" id="PS51873">
    <property type="entry name" value="TRIAD"/>
    <property type="match status" value="1"/>
</dbReference>
<dbReference type="PANTHER" id="PTHR11685">
    <property type="entry name" value="RBR FAMILY RING FINGER AND IBR DOMAIN-CONTAINING"/>
    <property type="match status" value="1"/>
</dbReference>
<evidence type="ECO:0000256" key="3">
    <source>
        <dbReference type="ARBA" id="ARBA00022679"/>
    </source>
</evidence>
<evidence type="ECO:0000256" key="9">
    <source>
        <dbReference type="SAM" id="MobiDB-lite"/>
    </source>
</evidence>
<dbReference type="EC" id="2.3.2.31" evidence="2"/>
<feature type="domain" description="RING-type" evidence="10">
    <location>
        <begin position="105"/>
        <end position="339"/>
    </location>
</feature>
<dbReference type="SMART" id="SM00647">
    <property type="entry name" value="IBR"/>
    <property type="match status" value="2"/>
</dbReference>
<dbReference type="Gene3D" id="1.20.120.1750">
    <property type="match status" value="1"/>
</dbReference>
<evidence type="ECO:0000256" key="6">
    <source>
        <dbReference type="ARBA" id="ARBA00022771"/>
    </source>
</evidence>
<proteinExistence type="predicted"/>
<feature type="region of interest" description="Disordered" evidence="9">
    <location>
        <begin position="48"/>
        <end position="69"/>
    </location>
</feature>
<dbReference type="CDD" id="cd20336">
    <property type="entry name" value="Rcat_RBR"/>
    <property type="match status" value="1"/>
</dbReference>
<reference evidence="11" key="1">
    <citation type="journal article" date="2020" name="Stud. Mycol.">
        <title>101 Dothideomycetes genomes: a test case for predicting lifestyles and emergence of pathogens.</title>
        <authorList>
            <person name="Haridas S."/>
            <person name="Albert R."/>
            <person name="Binder M."/>
            <person name="Bloem J."/>
            <person name="Labutti K."/>
            <person name="Salamov A."/>
            <person name="Andreopoulos B."/>
            <person name="Baker S."/>
            <person name="Barry K."/>
            <person name="Bills G."/>
            <person name="Bluhm B."/>
            <person name="Cannon C."/>
            <person name="Castanera R."/>
            <person name="Culley D."/>
            <person name="Daum C."/>
            <person name="Ezra D."/>
            <person name="Gonzalez J."/>
            <person name="Henrissat B."/>
            <person name="Kuo A."/>
            <person name="Liang C."/>
            <person name="Lipzen A."/>
            <person name="Lutzoni F."/>
            <person name="Magnuson J."/>
            <person name="Mondo S."/>
            <person name="Nolan M."/>
            <person name="Ohm R."/>
            <person name="Pangilinan J."/>
            <person name="Park H.-J."/>
            <person name="Ramirez L."/>
            <person name="Alfaro M."/>
            <person name="Sun H."/>
            <person name="Tritt A."/>
            <person name="Yoshinaga Y."/>
            <person name="Zwiers L.-H."/>
            <person name="Turgeon B."/>
            <person name="Goodwin S."/>
            <person name="Spatafora J."/>
            <person name="Crous P."/>
            <person name="Grigoriev I."/>
        </authorList>
    </citation>
    <scope>NUCLEOTIDE SEQUENCE</scope>
    <source>
        <strain evidence="11">CBS 183.55</strain>
    </source>
</reference>
<keyword evidence="5" id="KW-0677">Repeat</keyword>
<comment type="catalytic activity">
    <reaction evidence="1">
        <text>[E2 ubiquitin-conjugating enzyme]-S-ubiquitinyl-L-cysteine + [acceptor protein]-L-lysine = [E2 ubiquitin-conjugating enzyme]-L-cysteine + [acceptor protein]-N(6)-ubiquitinyl-L-lysine.</text>
        <dbReference type="EC" id="2.3.2.31"/>
    </reaction>
</comment>